<reference evidence="5" key="1">
    <citation type="submission" date="2021-08" db="EMBL/GenBank/DDBJ databases">
        <title>Comparative analyses of Brucepasteria parasyntrophica and Teretinema zuelzerae.</title>
        <authorList>
            <person name="Song Y."/>
            <person name="Brune A."/>
        </authorList>
    </citation>
    <scope>NUCLEOTIDE SEQUENCE</scope>
    <source>
        <strain evidence="5">DSM 1903</strain>
    </source>
</reference>
<evidence type="ECO:0000256" key="1">
    <source>
        <dbReference type="ARBA" id="ARBA00004948"/>
    </source>
</evidence>
<dbReference type="Pfam" id="PF08543">
    <property type="entry name" value="Phos_pyr_kin"/>
    <property type="match status" value="2"/>
</dbReference>
<evidence type="ECO:0000313" key="6">
    <source>
        <dbReference type="Proteomes" id="UP001198163"/>
    </source>
</evidence>
<gene>
    <name evidence="5" type="ORF">K7J14_13435</name>
</gene>
<dbReference type="PANTHER" id="PTHR20858">
    <property type="entry name" value="PHOSPHOMETHYLPYRIMIDINE KINASE"/>
    <property type="match status" value="1"/>
</dbReference>
<keyword evidence="5" id="KW-0808">Transferase</keyword>
<name>A0AAE3JMG4_9SPIR</name>
<dbReference type="InterPro" id="IPR013749">
    <property type="entry name" value="PM/HMP-P_kinase-1"/>
</dbReference>
<comment type="pathway">
    <text evidence="1">Cofactor biosynthesis; thiamine diphosphate biosynthesis.</text>
</comment>
<evidence type="ECO:0000313" key="5">
    <source>
        <dbReference type="EMBL" id="MCD1655694.1"/>
    </source>
</evidence>
<dbReference type="InterPro" id="IPR029056">
    <property type="entry name" value="Ribokinase-like"/>
</dbReference>
<evidence type="ECO:0000259" key="4">
    <source>
        <dbReference type="Pfam" id="PF08543"/>
    </source>
</evidence>
<dbReference type="GO" id="GO:0005829">
    <property type="term" value="C:cytosol"/>
    <property type="evidence" value="ECO:0007669"/>
    <property type="project" value="TreeGrafter"/>
</dbReference>
<feature type="domain" description="Pyridoxamine kinase/Phosphomethylpyrimidine kinase" evidence="4">
    <location>
        <begin position="115"/>
        <end position="307"/>
    </location>
</feature>
<dbReference type="RefSeq" id="WP_230757330.1">
    <property type="nucleotide sequence ID" value="NZ_JAINWA010000003.1"/>
</dbReference>
<sequence>MRAALSIAGTDPTGGAGIFTDLRTFGEYGLRAMGCVTAVIAQNSRGATGPRQEQPCGDGKTTVEPGRDDEMPQACRQTTVEPGREDPLPAVRGCSGGAERSAGAIRACEGLSGAIACVEPAMLEAQLEAVYGEIAPDAVKIGLLPTPEAVKAAAGALARRGQKRIVVDPVLKASSGLVLTAPDTVRALIEFLFPLADLITPNMAELSILAGMTVRSKEDMEKAGIALAGKTGRAVLAKGGHLSGDCDDCLISGGTIRWFAGKRVFGGNERGTGCRLSSGICAELASGRDIAEAIARAKERLAAALSARL</sequence>
<proteinExistence type="predicted"/>
<comment type="caution">
    <text evidence="5">The sequence shown here is derived from an EMBL/GenBank/DDBJ whole genome shotgun (WGS) entry which is preliminary data.</text>
</comment>
<keyword evidence="6" id="KW-1185">Reference proteome</keyword>
<dbReference type="AlphaFoldDB" id="A0AAE3JMG4"/>
<dbReference type="PANTHER" id="PTHR20858:SF17">
    <property type="entry name" value="HYDROXYMETHYLPYRIMIDINE_PHOSPHOMETHYLPYRIMIDINE KINASE THI20-RELATED"/>
    <property type="match status" value="1"/>
</dbReference>
<dbReference type="EC" id="2.7.1.49" evidence="2"/>
<evidence type="ECO:0000256" key="2">
    <source>
        <dbReference type="ARBA" id="ARBA00012135"/>
    </source>
</evidence>
<keyword evidence="5" id="KW-0418">Kinase</keyword>
<dbReference type="EMBL" id="JAINWA010000003">
    <property type="protein sequence ID" value="MCD1655694.1"/>
    <property type="molecule type" value="Genomic_DNA"/>
</dbReference>
<evidence type="ECO:0000256" key="3">
    <source>
        <dbReference type="SAM" id="MobiDB-lite"/>
    </source>
</evidence>
<feature type="domain" description="Pyridoxamine kinase/Phosphomethylpyrimidine kinase" evidence="4">
    <location>
        <begin position="11"/>
        <end position="49"/>
    </location>
</feature>
<dbReference type="GO" id="GO:0008902">
    <property type="term" value="F:hydroxymethylpyrimidine kinase activity"/>
    <property type="evidence" value="ECO:0007669"/>
    <property type="project" value="UniProtKB-EC"/>
</dbReference>
<dbReference type="InterPro" id="IPR004399">
    <property type="entry name" value="HMP/HMP-P_kinase_dom"/>
</dbReference>
<dbReference type="SUPFAM" id="SSF53613">
    <property type="entry name" value="Ribokinase-like"/>
    <property type="match status" value="2"/>
</dbReference>
<organism evidence="5 6">
    <name type="scientific">Teretinema zuelzerae</name>
    <dbReference type="NCBI Taxonomy" id="156"/>
    <lineage>
        <taxon>Bacteria</taxon>
        <taxon>Pseudomonadati</taxon>
        <taxon>Spirochaetota</taxon>
        <taxon>Spirochaetia</taxon>
        <taxon>Spirochaetales</taxon>
        <taxon>Treponemataceae</taxon>
        <taxon>Teretinema</taxon>
    </lineage>
</organism>
<feature type="region of interest" description="Disordered" evidence="3">
    <location>
        <begin position="44"/>
        <end position="72"/>
    </location>
</feature>
<accession>A0AAE3JMG4</accession>
<dbReference type="Proteomes" id="UP001198163">
    <property type="component" value="Unassembled WGS sequence"/>
</dbReference>
<dbReference type="GO" id="GO:0009228">
    <property type="term" value="P:thiamine biosynthetic process"/>
    <property type="evidence" value="ECO:0007669"/>
    <property type="project" value="InterPro"/>
</dbReference>
<dbReference type="GO" id="GO:0008972">
    <property type="term" value="F:phosphomethylpyrimidine kinase activity"/>
    <property type="evidence" value="ECO:0007669"/>
    <property type="project" value="InterPro"/>
</dbReference>
<dbReference type="CDD" id="cd01169">
    <property type="entry name" value="HMPP_kinase"/>
    <property type="match status" value="1"/>
</dbReference>
<protein>
    <recommendedName>
        <fullName evidence="2">hydroxymethylpyrimidine kinase</fullName>
        <ecNumber evidence="2">2.7.1.49</ecNumber>
    </recommendedName>
</protein>
<dbReference type="Gene3D" id="3.40.1190.20">
    <property type="match status" value="2"/>
</dbReference>